<evidence type="ECO:0000313" key="3">
    <source>
        <dbReference type="Proteomes" id="UP001292094"/>
    </source>
</evidence>
<feature type="compositionally biased region" description="Polar residues" evidence="1">
    <location>
        <begin position="139"/>
        <end position="153"/>
    </location>
</feature>
<evidence type="ECO:0000313" key="2">
    <source>
        <dbReference type="EMBL" id="KAK4313123.1"/>
    </source>
</evidence>
<comment type="caution">
    <text evidence="2">The sequence shown here is derived from an EMBL/GenBank/DDBJ whole genome shotgun (WGS) entry which is preliminary data.</text>
</comment>
<sequence>MDSESSDTQSSHSSNSHTQIRRSSRPRLSLSTSKKDYHCSSDKDLSSTEMDCPLDKDSPYSETDDPSYTPDQDLASSPDQDLASSPDQDLASSLDQNLASSLDQDLASSPDQDLASSPDHDSYPSIPDDVDYCPPNKYVRSSSPENLPSTSHQDPLPFRGQDSGFIPSNDSLSFLTQSIFSFAARNPIFSLSQRSYMAHAKAKRKKNMKQKLSEDKKNMMEFVQQHYIVTKKAKHLIPREKLYDHYKEYCATSNYPVLSQYTLSRFLGKQGVRPNAYKNGKRSYVGLKSLSQPKSDDDDDDDSPSSPMSEPDLS</sequence>
<keyword evidence="3" id="KW-1185">Reference proteome</keyword>
<feature type="compositionally biased region" description="Basic and acidic residues" evidence="1">
    <location>
        <begin position="33"/>
        <end position="46"/>
    </location>
</feature>
<organism evidence="2 3">
    <name type="scientific">Petrolisthes manimaculis</name>
    <dbReference type="NCBI Taxonomy" id="1843537"/>
    <lineage>
        <taxon>Eukaryota</taxon>
        <taxon>Metazoa</taxon>
        <taxon>Ecdysozoa</taxon>
        <taxon>Arthropoda</taxon>
        <taxon>Crustacea</taxon>
        <taxon>Multicrustacea</taxon>
        <taxon>Malacostraca</taxon>
        <taxon>Eumalacostraca</taxon>
        <taxon>Eucarida</taxon>
        <taxon>Decapoda</taxon>
        <taxon>Pleocyemata</taxon>
        <taxon>Anomura</taxon>
        <taxon>Galatheoidea</taxon>
        <taxon>Porcellanidae</taxon>
        <taxon>Petrolisthes</taxon>
    </lineage>
</organism>
<proteinExistence type="predicted"/>
<feature type="region of interest" description="Disordered" evidence="1">
    <location>
        <begin position="1"/>
        <end position="159"/>
    </location>
</feature>
<feature type="compositionally biased region" description="Polar residues" evidence="1">
    <location>
        <begin position="74"/>
        <end position="97"/>
    </location>
</feature>
<reference evidence="2" key="1">
    <citation type="submission" date="2023-11" db="EMBL/GenBank/DDBJ databases">
        <title>Genome assemblies of two species of porcelain crab, Petrolisthes cinctipes and Petrolisthes manimaculis (Anomura: Porcellanidae).</title>
        <authorList>
            <person name="Angst P."/>
        </authorList>
    </citation>
    <scope>NUCLEOTIDE SEQUENCE</scope>
    <source>
        <strain evidence="2">PB745_02</strain>
        <tissue evidence="2">Gill</tissue>
    </source>
</reference>
<protein>
    <submittedName>
        <fullName evidence="2">Uncharacterized protein</fullName>
    </submittedName>
</protein>
<feature type="compositionally biased region" description="Low complexity" evidence="1">
    <location>
        <begin position="1"/>
        <end position="18"/>
    </location>
</feature>
<evidence type="ECO:0000256" key="1">
    <source>
        <dbReference type="SAM" id="MobiDB-lite"/>
    </source>
</evidence>
<feature type="compositionally biased region" description="Low complexity" evidence="1">
    <location>
        <begin position="98"/>
        <end position="114"/>
    </location>
</feature>
<gene>
    <name evidence="2" type="ORF">Pmani_015509</name>
</gene>
<name>A0AAE1PRH3_9EUCA</name>
<dbReference type="EMBL" id="JAWZYT010001349">
    <property type="protein sequence ID" value="KAK4313123.1"/>
    <property type="molecule type" value="Genomic_DNA"/>
</dbReference>
<dbReference type="Proteomes" id="UP001292094">
    <property type="component" value="Unassembled WGS sequence"/>
</dbReference>
<dbReference type="AlphaFoldDB" id="A0AAE1PRH3"/>
<accession>A0AAE1PRH3</accession>
<feature type="region of interest" description="Disordered" evidence="1">
    <location>
        <begin position="278"/>
        <end position="314"/>
    </location>
</feature>
<feature type="compositionally biased region" description="Low complexity" evidence="1">
    <location>
        <begin position="304"/>
        <end position="314"/>
    </location>
</feature>